<evidence type="ECO:0000313" key="1">
    <source>
        <dbReference type="EMBL" id="SDX13091.1"/>
    </source>
</evidence>
<evidence type="ECO:0000313" key="2">
    <source>
        <dbReference type="Proteomes" id="UP000183454"/>
    </source>
</evidence>
<sequence>MSGATSICTAFIFSTVISPIFVRTNYKNDFVNGRVRPFQSLQILDISAAVTLSSLNVSKKSNLSVLVRNNPKAEHMPVKKRQDF</sequence>
<reference evidence="1 2" key="1">
    <citation type="submission" date="2016-10" db="EMBL/GenBank/DDBJ databases">
        <authorList>
            <person name="de Groot N.N."/>
        </authorList>
    </citation>
    <scope>NUCLEOTIDE SEQUENCE [LARGE SCALE GENOMIC DNA]</scope>
    <source>
        <strain evidence="1 2">Nm110</strain>
    </source>
</reference>
<protein>
    <submittedName>
        <fullName evidence="1">Uncharacterized protein</fullName>
    </submittedName>
</protein>
<organism evidence="1 2">
    <name type="scientific">Nitrosomonas communis</name>
    <dbReference type="NCBI Taxonomy" id="44574"/>
    <lineage>
        <taxon>Bacteria</taxon>
        <taxon>Pseudomonadati</taxon>
        <taxon>Pseudomonadota</taxon>
        <taxon>Betaproteobacteria</taxon>
        <taxon>Nitrosomonadales</taxon>
        <taxon>Nitrosomonadaceae</taxon>
        <taxon>Nitrosomonas</taxon>
    </lineage>
</organism>
<dbReference type="Proteomes" id="UP000183454">
    <property type="component" value="Unassembled WGS sequence"/>
</dbReference>
<name>A0A1H2Z6V9_9PROT</name>
<dbReference type="EMBL" id="FNNH01000067">
    <property type="protein sequence ID" value="SDX13091.1"/>
    <property type="molecule type" value="Genomic_DNA"/>
</dbReference>
<dbReference type="AlphaFoldDB" id="A0A1H2Z6V9"/>
<gene>
    <name evidence="1" type="ORF">SAMN05421882_10673</name>
</gene>
<proteinExistence type="predicted"/>
<accession>A0A1H2Z6V9</accession>